<dbReference type="GO" id="GO:0031177">
    <property type="term" value="F:phosphopantetheine binding"/>
    <property type="evidence" value="ECO:0007669"/>
    <property type="project" value="InterPro"/>
</dbReference>
<dbReference type="Proteomes" id="UP001342314">
    <property type="component" value="Unassembled WGS sequence"/>
</dbReference>
<dbReference type="InterPro" id="IPR036736">
    <property type="entry name" value="ACP-like_sf"/>
</dbReference>
<accession>A0AAV5GLL4</accession>
<dbReference type="InterPro" id="IPR042099">
    <property type="entry name" value="ANL_N_sf"/>
</dbReference>
<dbReference type="Gene3D" id="1.10.1200.10">
    <property type="entry name" value="ACP-like"/>
    <property type="match status" value="1"/>
</dbReference>
<dbReference type="InterPro" id="IPR020845">
    <property type="entry name" value="AMP-binding_CS"/>
</dbReference>
<dbReference type="Pfam" id="PF00501">
    <property type="entry name" value="AMP-binding"/>
    <property type="match status" value="1"/>
</dbReference>
<dbReference type="Pfam" id="PF23562">
    <property type="entry name" value="AMP-binding_C_3"/>
    <property type="match status" value="1"/>
</dbReference>
<comment type="caution">
    <text evidence="4">The sequence shown here is derived from an EMBL/GenBank/DDBJ whole genome shotgun (WGS) entry which is preliminary data.</text>
</comment>
<dbReference type="InterPro" id="IPR009081">
    <property type="entry name" value="PP-bd_ACP"/>
</dbReference>
<feature type="domain" description="Carrier" evidence="3">
    <location>
        <begin position="548"/>
        <end position="627"/>
    </location>
</feature>
<dbReference type="SUPFAM" id="SSF56801">
    <property type="entry name" value="Acetyl-CoA synthetase-like"/>
    <property type="match status" value="1"/>
</dbReference>
<keyword evidence="1" id="KW-0596">Phosphopantetheine</keyword>
<dbReference type="PANTHER" id="PTHR43439">
    <property type="entry name" value="PHENYLACETATE-COENZYME A LIGASE"/>
    <property type="match status" value="1"/>
</dbReference>
<organism evidence="4 5">
    <name type="scientific">Rhodotorula paludigena</name>
    <dbReference type="NCBI Taxonomy" id="86838"/>
    <lineage>
        <taxon>Eukaryota</taxon>
        <taxon>Fungi</taxon>
        <taxon>Dikarya</taxon>
        <taxon>Basidiomycota</taxon>
        <taxon>Pucciniomycotina</taxon>
        <taxon>Microbotryomycetes</taxon>
        <taxon>Sporidiobolales</taxon>
        <taxon>Sporidiobolaceae</taxon>
        <taxon>Rhodotorula</taxon>
    </lineage>
</organism>
<dbReference type="Pfam" id="PF07993">
    <property type="entry name" value="NAD_binding_4"/>
    <property type="match status" value="1"/>
</dbReference>
<name>A0AAV5GLL4_9BASI</name>
<evidence type="ECO:0000313" key="5">
    <source>
        <dbReference type="Proteomes" id="UP001342314"/>
    </source>
</evidence>
<dbReference type="Gene3D" id="3.40.50.720">
    <property type="entry name" value="NAD(P)-binding Rossmann-like Domain"/>
    <property type="match status" value="1"/>
</dbReference>
<evidence type="ECO:0000313" key="4">
    <source>
        <dbReference type="EMBL" id="GJN93246.1"/>
    </source>
</evidence>
<evidence type="ECO:0000256" key="1">
    <source>
        <dbReference type="ARBA" id="ARBA00022450"/>
    </source>
</evidence>
<evidence type="ECO:0000256" key="2">
    <source>
        <dbReference type="ARBA" id="ARBA00022553"/>
    </source>
</evidence>
<dbReference type="InterPro" id="IPR036291">
    <property type="entry name" value="NAD(P)-bd_dom_sf"/>
</dbReference>
<dbReference type="InterPro" id="IPR006162">
    <property type="entry name" value="Ppantetheine_attach_site"/>
</dbReference>
<dbReference type="SMART" id="SM00823">
    <property type="entry name" value="PKS_PP"/>
    <property type="match status" value="1"/>
</dbReference>
<dbReference type="PANTHER" id="PTHR43439:SF2">
    <property type="entry name" value="ENZYME, PUTATIVE (JCVI)-RELATED"/>
    <property type="match status" value="1"/>
</dbReference>
<protein>
    <recommendedName>
        <fullName evidence="3">Carrier domain-containing protein</fullName>
    </recommendedName>
</protein>
<dbReference type="InterPro" id="IPR020806">
    <property type="entry name" value="PKS_PP-bd"/>
</dbReference>
<dbReference type="InterPro" id="IPR000873">
    <property type="entry name" value="AMP-dep_synth/lig_dom"/>
</dbReference>
<keyword evidence="5" id="KW-1185">Reference proteome</keyword>
<reference evidence="4 5" key="1">
    <citation type="submission" date="2021-12" db="EMBL/GenBank/DDBJ databases">
        <title>High titer production of polyol ester of fatty acids by Rhodotorula paludigena BS15 towards product separation-free biomass refinery.</title>
        <authorList>
            <person name="Mano J."/>
            <person name="Ono H."/>
            <person name="Tanaka T."/>
            <person name="Naito K."/>
            <person name="Sushida H."/>
            <person name="Ike M."/>
            <person name="Tokuyasu K."/>
            <person name="Kitaoka M."/>
        </authorList>
    </citation>
    <scope>NUCLEOTIDE SEQUENCE [LARGE SCALE GENOMIC DNA]</scope>
    <source>
        <strain evidence="4 5">BS15</strain>
    </source>
</reference>
<dbReference type="AlphaFoldDB" id="A0AAV5GLL4"/>
<dbReference type="EMBL" id="BQKY01000013">
    <property type="protein sequence ID" value="GJN93246.1"/>
    <property type="molecule type" value="Genomic_DNA"/>
</dbReference>
<dbReference type="PROSITE" id="PS00455">
    <property type="entry name" value="AMP_BINDING"/>
    <property type="match status" value="1"/>
</dbReference>
<proteinExistence type="predicted"/>
<dbReference type="Pfam" id="PF00550">
    <property type="entry name" value="PP-binding"/>
    <property type="match status" value="1"/>
</dbReference>
<keyword evidence="2" id="KW-0597">Phosphoprotein</keyword>
<dbReference type="Gene3D" id="3.40.50.12780">
    <property type="entry name" value="N-terminal domain of ligase-like"/>
    <property type="match status" value="1"/>
</dbReference>
<dbReference type="SUPFAM" id="SSF47336">
    <property type="entry name" value="ACP-like"/>
    <property type="match status" value="1"/>
</dbReference>
<dbReference type="SUPFAM" id="SSF51735">
    <property type="entry name" value="NAD(P)-binding Rossmann-fold domains"/>
    <property type="match status" value="1"/>
</dbReference>
<sequence>MPVRADSYGETFSSVSEILPTRAAQYPDVPVLGVPGKDGSVRNYVYRELEAATNLLASFYAKVIPPRARGDAASKLTCALLAPSGYDYAISEMALSRIGYAVLLISPNNSPAAVAHLLKATKASYLFTASVYQPVAEESRALAADDHSFEIVPLASSSVYGDKAIMAYTPSQAYQVALSPEEEGPLTAFIVHSSGSTGHPKPIYITHASTAFNVATNFGLCGFTTLPLYHNHGHSCFWRAIYSVKTLWLFPASDLPLTTPNVMAILDQPQVQAEALFGVPYVYKLLGENEAGIKTLRKFKLCLFGGSAMPTELGDRLVEAGVRLAGHYGATEVGQLMTSFRDYETDKEWAYNRPPALLKPFLKFEEHAPGVYEAIVLDGWRGKVVNNRPDNSYATSDLFVKHPTLEAYKFVGRVDDTLVLVTGEKVNPVPIELTLRGESPYIKDAIVFGVERSQTGALVILSDTVDPKTPRAELVKMVMPAVELGNSEAPTHSRLTEEMLVFLPSDTVVPRADKGSFIRRKVYVEFKDTIDKAYSDLEGGSGGSRKVGSISDMRSYILDLVASVAKSAERLDLDTDLFAFGLDSLAATRIRNALQREFDFGGKKLPMNFVFEQPTANLMAAYLVATAKGETVAERSQVEQMSDLVEKYRNFDVPSTLPPDATSQPSASVVLLSGATGSLGANQLSQLLSRDEVKKVYALVRAKDDAEAAARVSASLDEKGLPGAGDLRIVALAADFAQDRLGLSQDRFEEVKSDVTVVLHYAWQVNFNLSIASFEPHIRGAVNLINLCLNSRNLATFYFASSVSAVAAYAGAGDVPEAVTEDPSYAQGMGYARSKWVTEKLCQIASETTPVRAIVLRVGQMVGSTIDGRWNETPSWLPVDCAAATIYDLIVAEAPSPRTSQCWHVLQPRLVPFSDILDALAATGMQFERLPPAEWVDRLRKGPQDPKLLNFFESKYDKPAATPASSVPRRALDCQKTLAASESLRESPVVDASLMAKYAWRKTGFLATV</sequence>
<dbReference type="InterPro" id="IPR051414">
    <property type="entry name" value="Adenylate-forming_Reductase"/>
</dbReference>
<dbReference type="PROSITE" id="PS50075">
    <property type="entry name" value="CARRIER"/>
    <property type="match status" value="1"/>
</dbReference>
<evidence type="ECO:0000259" key="3">
    <source>
        <dbReference type="PROSITE" id="PS50075"/>
    </source>
</evidence>
<gene>
    <name evidence="4" type="ORF">Rhopal_006293-T1</name>
</gene>
<dbReference type="PROSITE" id="PS00012">
    <property type="entry name" value="PHOSPHOPANTETHEINE"/>
    <property type="match status" value="1"/>
</dbReference>
<dbReference type="InterPro" id="IPR013120">
    <property type="entry name" value="FAR_NAD-bd"/>
</dbReference>